<feature type="transmembrane region" description="Helical" evidence="2">
    <location>
        <begin position="183"/>
        <end position="201"/>
    </location>
</feature>
<feature type="domain" description="CCHC-type" evidence="3">
    <location>
        <begin position="452"/>
        <end position="466"/>
    </location>
</feature>
<evidence type="ECO:0000313" key="4">
    <source>
        <dbReference type="EMBL" id="KAK0602438.1"/>
    </source>
</evidence>
<dbReference type="SUPFAM" id="SSF57756">
    <property type="entry name" value="Retrovirus zinc finger-like domains"/>
    <property type="match status" value="1"/>
</dbReference>
<dbReference type="PANTHER" id="PTHR47481:SF27">
    <property type="entry name" value="CCHC-TYPE DOMAIN-CONTAINING PROTEIN"/>
    <property type="match status" value="1"/>
</dbReference>
<dbReference type="GO" id="GO:0003676">
    <property type="term" value="F:nucleic acid binding"/>
    <property type="evidence" value="ECO:0007669"/>
    <property type="project" value="InterPro"/>
</dbReference>
<evidence type="ECO:0000259" key="3">
    <source>
        <dbReference type="PROSITE" id="PS50158"/>
    </source>
</evidence>
<dbReference type="PANTHER" id="PTHR47481">
    <property type="match status" value="1"/>
</dbReference>
<reference evidence="4" key="1">
    <citation type="journal article" date="2022" name="Plant J.">
        <title>Strategies of tolerance reflected in two North American maple genomes.</title>
        <authorList>
            <person name="McEvoy S.L."/>
            <person name="Sezen U.U."/>
            <person name="Trouern-Trend A."/>
            <person name="McMahon S.M."/>
            <person name="Schaberg P.G."/>
            <person name="Yang J."/>
            <person name="Wegrzyn J.L."/>
            <person name="Swenson N.G."/>
        </authorList>
    </citation>
    <scope>NUCLEOTIDE SEQUENCE</scope>
    <source>
        <strain evidence="4">NS2018</strain>
    </source>
</reference>
<accession>A0AA39T5E1</accession>
<keyword evidence="1" id="KW-0863">Zinc-finger</keyword>
<dbReference type="GO" id="GO:0008270">
    <property type="term" value="F:zinc ion binding"/>
    <property type="evidence" value="ECO:0007669"/>
    <property type="project" value="UniProtKB-KW"/>
</dbReference>
<dbReference type="InterPro" id="IPR001878">
    <property type="entry name" value="Znf_CCHC"/>
</dbReference>
<evidence type="ECO:0000256" key="1">
    <source>
        <dbReference type="PROSITE-ProRule" id="PRU00047"/>
    </source>
</evidence>
<evidence type="ECO:0000313" key="5">
    <source>
        <dbReference type="Proteomes" id="UP001168877"/>
    </source>
</evidence>
<dbReference type="EMBL" id="JAUESC010000003">
    <property type="protein sequence ID" value="KAK0602438.1"/>
    <property type="molecule type" value="Genomic_DNA"/>
</dbReference>
<organism evidence="4 5">
    <name type="scientific">Acer saccharum</name>
    <name type="common">Sugar maple</name>
    <dbReference type="NCBI Taxonomy" id="4024"/>
    <lineage>
        <taxon>Eukaryota</taxon>
        <taxon>Viridiplantae</taxon>
        <taxon>Streptophyta</taxon>
        <taxon>Embryophyta</taxon>
        <taxon>Tracheophyta</taxon>
        <taxon>Spermatophyta</taxon>
        <taxon>Magnoliopsida</taxon>
        <taxon>eudicotyledons</taxon>
        <taxon>Gunneridae</taxon>
        <taxon>Pentapetalae</taxon>
        <taxon>rosids</taxon>
        <taxon>malvids</taxon>
        <taxon>Sapindales</taxon>
        <taxon>Sapindaceae</taxon>
        <taxon>Hippocastanoideae</taxon>
        <taxon>Acereae</taxon>
        <taxon>Acer</taxon>
    </lineage>
</organism>
<feature type="transmembrane region" description="Helical" evidence="2">
    <location>
        <begin position="140"/>
        <end position="171"/>
    </location>
</feature>
<evidence type="ECO:0000256" key="2">
    <source>
        <dbReference type="SAM" id="Phobius"/>
    </source>
</evidence>
<dbReference type="SMART" id="SM00343">
    <property type="entry name" value="ZnF_C2HC"/>
    <property type="match status" value="2"/>
</dbReference>
<dbReference type="Pfam" id="PF00098">
    <property type="entry name" value="zf-CCHC"/>
    <property type="match status" value="1"/>
</dbReference>
<keyword evidence="2" id="KW-0812">Transmembrane</keyword>
<proteinExistence type="predicted"/>
<dbReference type="AlphaFoldDB" id="A0AA39T5E1"/>
<protein>
    <recommendedName>
        <fullName evidence="3">CCHC-type domain-containing protein</fullName>
    </recommendedName>
</protein>
<comment type="caution">
    <text evidence="4">The sequence shown here is derived from an EMBL/GenBank/DDBJ whole genome shotgun (WGS) entry which is preliminary data.</text>
</comment>
<dbReference type="Pfam" id="PF14223">
    <property type="entry name" value="Retrotran_gag_2"/>
    <property type="match status" value="1"/>
</dbReference>
<name>A0AA39T5E1_ACESA</name>
<keyword evidence="2" id="KW-1133">Transmembrane helix</keyword>
<dbReference type="PROSITE" id="PS50158">
    <property type="entry name" value="ZF_CCHC"/>
    <property type="match status" value="2"/>
</dbReference>
<reference evidence="4" key="2">
    <citation type="submission" date="2023-06" db="EMBL/GenBank/DDBJ databases">
        <authorList>
            <person name="Swenson N.G."/>
            <person name="Wegrzyn J.L."/>
            <person name="Mcevoy S.L."/>
        </authorList>
    </citation>
    <scope>NUCLEOTIDE SEQUENCE</scope>
    <source>
        <strain evidence="4">NS2018</strain>
        <tissue evidence="4">Leaf</tissue>
    </source>
</reference>
<dbReference type="Gene3D" id="4.10.60.10">
    <property type="entry name" value="Zinc finger, CCHC-type"/>
    <property type="match status" value="2"/>
</dbReference>
<dbReference type="Proteomes" id="UP001168877">
    <property type="component" value="Unassembled WGS sequence"/>
</dbReference>
<feature type="domain" description="CCHC-type" evidence="3">
    <location>
        <begin position="434"/>
        <end position="447"/>
    </location>
</feature>
<gene>
    <name evidence="4" type="ORF">LWI29_033351</name>
</gene>
<keyword evidence="5" id="KW-1185">Reference proteome</keyword>
<sequence>MKVPPFSLDNMGGTGCRDVTADQGAAMVVQRTCLAPRTDESDWFRNNVFHSTCTILGKVCENIVSVEVVKKLEIKTGEHPKPYRLAWLQKGGEVTVSQRALISFSIGKHYKDQVWSDIVCMDACHLLLRRPWQYDRKSSLGVFLTIFLRIWGCRLILVASDVVVWCCLGLLSNRSGELEPVTSLSGFTILILVVSGVYFGFIMSSCSKESFGVRFTGKNYSAWEFQFQFFVTGKELWGHIDGSDPAPTEPKELANWKIKDARVMSWILGSVDPLIVLNLRPYKTAKTMWEYLLKVYHQDNTTRRFQLEYEIANYTQGNLSIQDYFSSFQNLWGEFSDMVYAKVPAASLSAVQAVHEQSKRDQFLMKLRSEFEITRSNLMNRDPSPSLDVYFGELLREEQRLLTQAMFQQDSNPNPIAYVAYGKGKGRDMHKVQCFSCKEYGHIAANCAKKSCNYCKKQGHFIKECPTRPQNRQATAYQAAVNTSSIPKMPSTSSSTDGLSALTPEMVQQMIMSAFSALGLQGNGTTSSKSWLIDSAASNHMTRSSDTLCNVRPYHGSSQIQIANGVI</sequence>
<keyword evidence="1" id="KW-0479">Metal-binding</keyword>
<dbReference type="InterPro" id="IPR036875">
    <property type="entry name" value="Znf_CCHC_sf"/>
</dbReference>
<keyword evidence="1" id="KW-0862">Zinc</keyword>
<keyword evidence="2" id="KW-0472">Membrane</keyword>